<name>A0A7U3VRW3_9ACTN</name>
<dbReference type="EMBL" id="AP018365">
    <property type="protein sequence ID" value="BBB01105.1"/>
    <property type="molecule type" value="Genomic_DNA"/>
</dbReference>
<reference evidence="1 2" key="2">
    <citation type="journal article" date="2011" name="J. Antibiot.">
        <title>Furaquinocins I and J: novel polyketide isoprenoid hybrid compounds from Streptomyces reveromyceticus SN-593.</title>
        <authorList>
            <person name="Panthee S."/>
            <person name="Takahashi S."/>
            <person name="Takagi H."/>
            <person name="Nogawa T."/>
            <person name="Oowada E."/>
            <person name="Uramoto M."/>
            <person name="Osada H."/>
        </authorList>
    </citation>
    <scope>NUCLEOTIDE SEQUENCE [LARGE SCALE GENOMIC DNA]</scope>
    <source>
        <strain evidence="1 2">SN-593</strain>
    </source>
</reference>
<proteinExistence type="predicted"/>
<reference evidence="1 2" key="3">
    <citation type="journal article" date="2011" name="Nat. Chem. Biol.">
        <title>Reveromycin A biosynthesis uses RevG and RevJ for stereospecific spiroacetal formation.</title>
        <authorList>
            <person name="Takahashi S."/>
            <person name="Toyoda A."/>
            <person name="Sekiyama Y."/>
            <person name="Takagi H."/>
            <person name="Nogawa T."/>
            <person name="Uramoto M."/>
            <person name="Suzuki R."/>
            <person name="Koshino H."/>
            <person name="Kumano T."/>
            <person name="Panthee S."/>
            <person name="Dairi T."/>
            <person name="Ishikawa J."/>
            <person name="Ikeda H."/>
            <person name="Sakaki Y."/>
            <person name="Osada H."/>
        </authorList>
    </citation>
    <scope>NUCLEOTIDE SEQUENCE [LARGE SCALE GENOMIC DNA]</scope>
    <source>
        <strain evidence="1 2">SN-593</strain>
    </source>
</reference>
<reference evidence="1 2" key="4">
    <citation type="journal article" date="2020" name="Sci. Rep.">
        <title>beta-carboline chemical signals induce reveromycin production through a LuxR family regulator in Streptomyces sp. SN-593.</title>
        <authorList>
            <person name="Panthee S."/>
            <person name="Kito N."/>
            <person name="Hayashi T."/>
            <person name="Shimizu T."/>
            <person name="Ishikawa J."/>
            <person name="Hamamoto H."/>
            <person name="Osada H."/>
            <person name="Takahashi S."/>
        </authorList>
    </citation>
    <scope>NUCLEOTIDE SEQUENCE [LARGE SCALE GENOMIC DNA]</scope>
    <source>
        <strain evidence="1 2">SN-593</strain>
    </source>
</reference>
<gene>
    <name evidence="1" type="ORF">RVR_8360</name>
</gene>
<evidence type="ECO:0000313" key="1">
    <source>
        <dbReference type="EMBL" id="BBB01105.1"/>
    </source>
</evidence>
<evidence type="ECO:0000313" key="2">
    <source>
        <dbReference type="Proteomes" id="UP000595703"/>
    </source>
</evidence>
<keyword evidence="2" id="KW-1185">Reference proteome</keyword>
<dbReference type="AlphaFoldDB" id="A0A7U3VRW3"/>
<dbReference type="RefSeq" id="WP_202237052.1">
    <property type="nucleotide sequence ID" value="NZ_AP018365.1"/>
</dbReference>
<dbReference type="Proteomes" id="UP000595703">
    <property type="component" value="Chromosome"/>
</dbReference>
<organism evidence="1 2">
    <name type="scientific">Actinacidiphila reveromycinica</name>
    <dbReference type="NCBI Taxonomy" id="659352"/>
    <lineage>
        <taxon>Bacteria</taxon>
        <taxon>Bacillati</taxon>
        <taxon>Actinomycetota</taxon>
        <taxon>Actinomycetes</taxon>
        <taxon>Kitasatosporales</taxon>
        <taxon>Streptomycetaceae</taxon>
        <taxon>Actinacidiphila</taxon>
    </lineage>
</organism>
<reference evidence="1 2" key="1">
    <citation type="journal article" date="2010" name="J. Bacteriol.">
        <title>Biochemical characterization of a novel indole prenyltransferase from Streptomyces sp. SN-593.</title>
        <authorList>
            <person name="Takahashi S."/>
            <person name="Takagi H."/>
            <person name="Toyoda A."/>
            <person name="Uramoto M."/>
            <person name="Nogawa T."/>
            <person name="Ueki M."/>
            <person name="Sakaki Y."/>
            <person name="Osada H."/>
        </authorList>
    </citation>
    <scope>NUCLEOTIDE SEQUENCE [LARGE SCALE GENOMIC DNA]</scope>
    <source>
        <strain evidence="1 2">SN-593</strain>
    </source>
</reference>
<accession>A0A7U3VRW3</accession>
<sequence>MANDRDSKQIDPDLMVRHPRSIETAGQVVIAAALEAPGLWLHHAMGWPWWIGAQLPVLYFMWQWSKERRFAHILASAFNQKVKAEREAQQHISARRIADDH</sequence>
<dbReference type="KEGG" id="arev:RVR_8360"/>
<protein>
    <submittedName>
        <fullName evidence="1">Uncharacterized protein</fullName>
    </submittedName>
</protein>